<comment type="similarity">
    <text evidence="2">Belongs to the methyl-accepting chemotaxis (MCP) protein family.</text>
</comment>
<sequence>MKYSDLNIGARLSISFGAVLILLCILAVVGWQALASNNKRVEVIVEENNVKIAGANAMRGFLNVEVRSLRNIILYTDAAIRKDQKERLLASRKQYDESFDKLKSLVKSEAAKKLTADIESDRNKLRPEFDKVIALADASNEKDAANYLLSNVQAPQNQWFGDIQAMIDLQEKQNVQSIAQMRDDYRLTLEILLAVTAAAVAAGVLSAWHVTRSITRPLNEAVEVAELVAAGDLTAVIKPVGKDETGQLMRALQAMNENLARIVREVRRGTDTVATASSQIATGNLELSSRTEEQASSLEETASAMEQLTSTVSQNADHSREASEMAILASDVAVRGGSVVAEVVATMDGINESSRKIVDIISVIDGIAFQTNILALNAAVEAARAGEQGRGFAVVASEVRNLAQRSSAAAKEIKLLIDDSVTRVAGGSNLVAQAGITMEEVVTSVRRVSDIITEISAASREQNDGIGQINIAMTQMDQVTQQNAALVEEAAAAAGSLEDQAAKLLQVVSIFKLKSGQEHIVDV</sequence>
<dbReference type="SUPFAM" id="SSF58104">
    <property type="entry name" value="Methyl-accepting chemotaxis protein (MCP) signaling domain"/>
    <property type="match status" value="1"/>
</dbReference>
<dbReference type="PANTHER" id="PTHR43531:SF14">
    <property type="entry name" value="METHYL-ACCEPTING CHEMOTAXIS PROTEIN I-RELATED"/>
    <property type="match status" value="1"/>
</dbReference>
<dbReference type="SMART" id="SM00283">
    <property type="entry name" value="MA"/>
    <property type="match status" value="1"/>
</dbReference>
<organism evidence="7 8">
    <name type="scientific">Herbaspirillum lusitanum</name>
    <dbReference type="NCBI Taxonomy" id="213312"/>
    <lineage>
        <taxon>Bacteria</taxon>
        <taxon>Pseudomonadati</taxon>
        <taxon>Pseudomonadota</taxon>
        <taxon>Betaproteobacteria</taxon>
        <taxon>Burkholderiales</taxon>
        <taxon>Oxalobacteraceae</taxon>
        <taxon>Herbaspirillum</taxon>
    </lineage>
</organism>
<dbReference type="InterPro" id="IPR024478">
    <property type="entry name" value="HlyB_4HB_MCP"/>
</dbReference>
<accession>A0ABW9A3I9</accession>
<evidence type="ECO:0000313" key="8">
    <source>
        <dbReference type="Proteomes" id="UP001629246"/>
    </source>
</evidence>
<evidence type="ECO:0000259" key="6">
    <source>
        <dbReference type="PROSITE" id="PS50885"/>
    </source>
</evidence>
<keyword evidence="4" id="KW-0472">Membrane</keyword>
<dbReference type="CDD" id="cd06225">
    <property type="entry name" value="HAMP"/>
    <property type="match status" value="1"/>
</dbReference>
<dbReference type="PROSITE" id="PS50885">
    <property type="entry name" value="HAMP"/>
    <property type="match status" value="1"/>
</dbReference>
<gene>
    <name evidence="7" type="ORF">PQR62_04060</name>
</gene>
<dbReference type="Gene3D" id="1.10.287.950">
    <property type="entry name" value="Methyl-accepting chemotaxis protein"/>
    <property type="match status" value="1"/>
</dbReference>
<keyword evidence="4" id="KW-0812">Transmembrane</keyword>
<feature type="domain" description="HAMP" evidence="6">
    <location>
        <begin position="212"/>
        <end position="264"/>
    </location>
</feature>
<evidence type="ECO:0000259" key="5">
    <source>
        <dbReference type="PROSITE" id="PS50111"/>
    </source>
</evidence>
<dbReference type="Pfam" id="PF00015">
    <property type="entry name" value="MCPsignal"/>
    <property type="match status" value="1"/>
</dbReference>
<reference evidence="7 8" key="1">
    <citation type="journal article" date="2024" name="Chem. Sci.">
        <title>Discovery of megapolipeptins by genome mining of a Burkholderiales bacteria collection.</title>
        <authorList>
            <person name="Paulo B.S."/>
            <person name="Recchia M.J.J."/>
            <person name="Lee S."/>
            <person name="Fergusson C.H."/>
            <person name="Romanowski S.B."/>
            <person name="Hernandez A."/>
            <person name="Krull N."/>
            <person name="Liu D.Y."/>
            <person name="Cavanagh H."/>
            <person name="Bos A."/>
            <person name="Gray C.A."/>
            <person name="Murphy B.T."/>
            <person name="Linington R.G."/>
            <person name="Eustaquio A.S."/>
        </authorList>
    </citation>
    <scope>NUCLEOTIDE SEQUENCE [LARGE SCALE GENOMIC DNA]</scope>
    <source>
        <strain evidence="7 8">RL21-008-BIB-A</strain>
    </source>
</reference>
<dbReference type="Pfam" id="PF00672">
    <property type="entry name" value="HAMP"/>
    <property type="match status" value="1"/>
</dbReference>
<name>A0ABW9A3I9_9BURK</name>
<protein>
    <submittedName>
        <fullName evidence="7">Methyl-accepting chemotaxis protein</fullName>
    </submittedName>
</protein>
<dbReference type="InterPro" id="IPR003660">
    <property type="entry name" value="HAMP_dom"/>
</dbReference>
<evidence type="ECO:0000256" key="2">
    <source>
        <dbReference type="ARBA" id="ARBA00029447"/>
    </source>
</evidence>
<evidence type="ECO:0000256" key="4">
    <source>
        <dbReference type="SAM" id="Phobius"/>
    </source>
</evidence>
<keyword evidence="8" id="KW-1185">Reference proteome</keyword>
<keyword evidence="4" id="KW-1133">Transmembrane helix</keyword>
<dbReference type="PROSITE" id="PS50111">
    <property type="entry name" value="CHEMOTAXIS_TRANSDUC_2"/>
    <property type="match status" value="1"/>
</dbReference>
<keyword evidence="3" id="KW-0807">Transducer</keyword>
<proteinExistence type="inferred from homology"/>
<comment type="caution">
    <text evidence="7">The sequence shown here is derived from an EMBL/GenBank/DDBJ whole genome shotgun (WGS) entry which is preliminary data.</text>
</comment>
<dbReference type="InterPro" id="IPR047347">
    <property type="entry name" value="YvaQ-like_sensor"/>
</dbReference>
<dbReference type="CDD" id="cd11386">
    <property type="entry name" value="MCP_signal"/>
    <property type="match status" value="1"/>
</dbReference>
<feature type="transmembrane region" description="Helical" evidence="4">
    <location>
        <begin position="12"/>
        <end position="34"/>
    </location>
</feature>
<dbReference type="CDD" id="cd19411">
    <property type="entry name" value="MCP2201-like_sensor"/>
    <property type="match status" value="1"/>
</dbReference>
<dbReference type="EMBL" id="JAQQFM010000002">
    <property type="protein sequence ID" value="MFL9923426.1"/>
    <property type="molecule type" value="Genomic_DNA"/>
</dbReference>
<dbReference type="Pfam" id="PF12729">
    <property type="entry name" value="4HB_MCP_1"/>
    <property type="match status" value="1"/>
</dbReference>
<dbReference type="PANTHER" id="PTHR43531">
    <property type="entry name" value="PROTEIN ICFG"/>
    <property type="match status" value="1"/>
</dbReference>
<evidence type="ECO:0000256" key="3">
    <source>
        <dbReference type="PROSITE-ProRule" id="PRU00284"/>
    </source>
</evidence>
<dbReference type="InterPro" id="IPR004089">
    <property type="entry name" value="MCPsignal_dom"/>
</dbReference>
<evidence type="ECO:0000313" key="7">
    <source>
        <dbReference type="EMBL" id="MFL9923426.1"/>
    </source>
</evidence>
<feature type="domain" description="Methyl-accepting transducer" evidence="5">
    <location>
        <begin position="269"/>
        <end position="498"/>
    </location>
</feature>
<dbReference type="SMART" id="SM00304">
    <property type="entry name" value="HAMP"/>
    <property type="match status" value="1"/>
</dbReference>
<dbReference type="RefSeq" id="WP_408155069.1">
    <property type="nucleotide sequence ID" value="NZ_JAQQFM010000002.1"/>
</dbReference>
<dbReference type="InterPro" id="IPR051310">
    <property type="entry name" value="MCP_chemotaxis"/>
</dbReference>
<dbReference type="Proteomes" id="UP001629246">
    <property type="component" value="Unassembled WGS sequence"/>
</dbReference>
<evidence type="ECO:0000256" key="1">
    <source>
        <dbReference type="ARBA" id="ARBA00022481"/>
    </source>
</evidence>
<keyword evidence="1" id="KW-0488">Methylation</keyword>